<dbReference type="RefSeq" id="WP_143696059.1">
    <property type="nucleotide sequence ID" value="NZ_JAPWIE010000001.1"/>
</dbReference>
<dbReference type="Proteomes" id="UP001067235">
    <property type="component" value="Unassembled WGS sequence"/>
</dbReference>
<comment type="caution">
    <text evidence="3">The sequence shown here is derived from an EMBL/GenBank/DDBJ whole genome shotgun (WGS) entry which is preliminary data.</text>
</comment>
<name>A0ABT4MQD8_GORRU</name>
<accession>A0ABT4MQD8</accession>
<dbReference type="EMBL" id="JAPWIE010000001">
    <property type="protein sequence ID" value="MCZ4549199.1"/>
    <property type="molecule type" value="Genomic_DNA"/>
</dbReference>
<feature type="compositionally biased region" description="Basic and acidic residues" evidence="1">
    <location>
        <begin position="1"/>
        <end position="13"/>
    </location>
</feature>
<feature type="transmembrane region" description="Helical" evidence="2">
    <location>
        <begin position="66"/>
        <end position="89"/>
    </location>
</feature>
<evidence type="ECO:0000313" key="4">
    <source>
        <dbReference type="Proteomes" id="UP001067235"/>
    </source>
</evidence>
<keyword evidence="2" id="KW-0812">Transmembrane</keyword>
<gene>
    <name evidence="3" type="ORF">O4213_04350</name>
</gene>
<feature type="region of interest" description="Disordered" evidence="1">
    <location>
        <begin position="1"/>
        <end position="32"/>
    </location>
</feature>
<evidence type="ECO:0000256" key="1">
    <source>
        <dbReference type="SAM" id="MobiDB-lite"/>
    </source>
</evidence>
<sequence>MHSREDDSVDPRTVEPSAPPDMWTSQPSAFNGRDEPDVTATIALAASFTLAIGSVVFVAGVVLGGLLLALLSLLVVIAVIGLAFLLRWLD</sequence>
<evidence type="ECO:0000313" key="3">
    <source>
        <dbReference type="EMBL" id="MCZ4549199.1"/>
    </source>
</evidence>
<proteinExistence type="predicted"/>
<evidence type="ECO:0000256" key="2">
    <source>
        <dbReference type="SAM" id="Phobius"/>
    </source>
</evidence>
<feature type="transmembrane region" description="Helical" evidence="2">
    <location>
        <begin position="38"/>
        <end position="59"/>
    </location>
</feature>
<reference evidence="3" key="1">
    <citation type="submission" date="2022-12" db="EMBL/GenBank/DDBJ databases">
        <authorList>
            <person name="Krivoruchko A.V."/>
            <person name="Elkin A."/>
        </authorList>
    </citation>
    <scope>NUCLEOTIDE SEQUENCE</scope>
    <source>
        <strain evidence="3">IEGM 1388</strain>
    </source>
</reference>
<keyword evidence="2" id="KW-0472">Membrane</keyword>
<organism evidence="3 4">
    <name type="scientific">Gordonia rubripertincta</name>
    <name type="common">Rhodococcus corallinus</name>
    <dbReference type="NCBI Taxonomy" id="36822"/>
    <lineage>
        <taxon>Bacteria</taxon>
        <taxon>Bacillati</taxon>
        <taxon>Actinomycetota</taxon>
        <taxon>Actinomycetes</taxon>
        <taxon>Mycobacteriales</taxon>
        <taxon>Gordoniaceae</taxon>
        <taxon>Gordonia</taxon>
    </lineage>
</organism>
<keyword evidence="4" id="KW-1185">Reference proteome</keyword>
<protein>
    <submittedName>
        <fullName evidence="3">Uncharacterized protein</fullName>
    </submittedName>
</protein>
<keyword evidence="2" id="KW-1133">Transmembrane helix</keyword>